<dbReference type="EMBL" id="CM009303">
    <property type="protein sequence ID" value="KAI9382743.1"/>
    <property type="molecule type" value="Genomic_DNA"/>
</dbReference>
<evidence type="ECO:0000313" key="2">
    <source>
        <dbReference type="Proteomes" id="UP000006729"/>
    </source>
</evidence>
<sequence length="80" mass="9366">MVREKKRVKFIENGGEKEMENVEEDKLGEKIKVGYVKKKMRGVVENEDGKCSEEKQEECLEAEMRTQRLELKHICGCYAI</sequence>
<comment type="caution">
    <text evidence="1">The sequence shown here is derived from an EMBL/GenBank/DDBJ whole genome shotgun (WGS) entry which is preliminary data.</text>
</comment>
<keyword evidence="2" id="KW-1185">Reference proteome</keyword>
<gene>
    <name evidence="1" type="ORF">POPTR_014G170350v4</name>
</gene>
<evidence type="ECO:0000313" key="1">
    <source>
        <dbReference type="EMBL" id="KAI9382743.1"/>
    </source>
</evidence>
<reference evidence="1 2" key="1">
    <citation type="journal article" date="2006" name="Science">
        <title>The genome of black cottonwood, Populus trichocarpa (Torr. &amp; Gray).</title>
        <authorList>
            <person name="Tuskan G.A."/>
            <person name="Difazio S."/>
            <person name="Jansson S."/>
            <person name="Bohlmann J."/>
            <person name="Grigoriev I."/>
            <person name="Hellsten U."/>
            <person name="Putnam N."/>
            <person name="Ralph S."/>
            <person name="Rombauts S."/>
            <person name="Salamov A."/>
            <person name="Schein J."/>
            <person name="Sterck L."/>
            <person name="Aerts A."/>
            <person name="Bhalerao R.R."/>
            <person name="Bhalerao R.P."/>
            <person name="Blaudez D."/>
            <person name="Boerjan W."/>
            <person name="Brun A."/>
            <person name="Brunner A."/>
            <person name="Busov V."/>
            <person name="Campbell M."/>
            <person name="Carlson J."/>
            <person name="Chalot M."/>
            <person name="Chapman J."/>
            <person name="Chen G.L."/>
            <person name="Cooper D."/>
            <person name="Coutinho P.M."/>
            <person name="Couturier J."/>
            <person name="Covert S."/>
            <person name="Cronk Q."/>
            <person name="Cunningham R."/>
            <person name="Davis J."/>
            <person name="Degroeve S."/>
            <person name="Dejardin A."/>
            <person name="Depamphilis C."/>
            <person name="Detter J."/>
            <person name="Dirks B."/>
            <person name="Dubchak I."/>
            <person name="Duplessis S."/>
            <person name="Ehlting J."/>
            <person name="Ellis B."/>
            <person name="Gendler K."/>
            <person name="Goodstein D."/>
            <person name="Gribskov M."/>
            <person name="Grimwood J."/>
            <person name="Groover A."/>
            <person name="Gunter L."/>
            <person name="Hamberger B."/>
            <person name="Heinze B."/>
            <person name="Helariutta Y."/>
            <person name="Henrissat B."/>
            <person name="Holligan D."/>
            <person name="Holt R."/>
            <person name="Huang W."/>
            <person name="Islam-Faridi N."/>
            <person name="Jones S."/>
            <person name="Jones-Rhoades M."/>
            <person name="Jorgensen R."/>
            <person name="Joshi C."/>
            <person name="Kangasjarvi J."/>
            <person name="Karlsson J."/>
            <person name="Kelleher C."/>
            <person name="Kirkpatrick R."/>
            <person name="Kirst M."/>
            <person name="Kohler A."/>
            <person name="Kalluri U."/>
            <person name="Larimer F."/>
            <person name="Leebens-Mack J."/>
            <person name="Leple J.C."/>
            <person name="Locascio P."/>
            <person name="Lou Y."/>
            <person name="Lucas S."/>
            <person name="Martin F."/>
            <person name="Montanini B."/>
            <person name="Napoli C."/>
            <person name="Nelson D.R."/>
            <person name="Nelson C."/>
            <person name="Nieminen K."/>
            <person name="Nilsson O."/>
            <person name="Pereda V."/>
            <person name="Peter G."/>
            <person name="Philippe R."/>
            <person name="Pilate G."/>
            <person name="Poliakov A."/>
            <person name="Razumovskaya J."/>
            <person name="Richardson P."/>
            <person name="Rinaldi C."/>
            <person name="Ritland K."/>
            <person name="Rouze P."/>
            <person name="Ryaboy D."/>
            <person name="Schmutz J."/>
            <person name="Schrader J."/>
            <person name="Segerman B."/>
            <person name="Shin H."/>
            <person name="Siddiqui A."/>
            <person name="Sterky F."/>
            <person name="Terry A."/>
            <person name="Tsai C.J."/>
            <person name="Uberbacher E."/>
            <person name="Unneberg P."/>
            <person name="Vahala J."/>
            <person name="Wall K."/>
            <person name="Wessler S."/>
            <person name="Yang G."/>
            <person name="Yin T."/>
            <person name="Douglas C."/>
            <person name="Marra M."/>
            <person name="Sandberg G."/>
            <person name="Van de Peer Y."/>
            <person name="Rokhsar D."/>
        </authorList>
    </citation>
    <scope>NUCLEOTIDE SEQUENCE [LARGE SCALE GENOMIC DNA]</scope>
    <source>
        <strain evidence="2">cv. Nisqually</strain>
    </source>
</reference>
<name>A0ACC0S0D3_POPTR</name>
<proteinExistence type="predicted"/>
<organism evidence="1 2">
    <name type="scientific">Populus trichocarpa</name>
    <name type="common">Western balsam poplar</name>
    <name type="synonym">Populus balsamifera subsp. trichocarpa</name>
    <dbReference type="NCBI Taxonomy" id="3694"/>
    <lineage>
        <taxon>Eukaryota</taxon>
        <taxon>Viridiplantae</taxon>
        <taxon>Streptophyta</taxon>
        <taxon>Embryophyta</taxon>
        <taxon>Tracheophyta</taxon>
        <taxon>Spermatophyta</taxon>
        <taxon>Magnoliopsida</taxon>
        <taxon>eudicotyledons</taxon>
        <taxon>Gunneridae</taxon>
        <taxon>Pentapetalae</taxon>
        <taxon>rosids</taxon>
        <taxon>fabids</taxon>
        <taxon>Malpighiales</taxon>
        <taxon>Salicaceae</taxon>
        <taxon>Saliceae</taxon>
        <taxon>Populus</taxon>
    </lineage>
</organism>
<accession>A0ACC0S0D3</accession>
<dbReference type="Proteomes" id="UP000006729">
    <property type="component" value="Chromosome 14"/>
</dbReference>
<protein>
    <submittedName>
        <fullName evidence="1">Uncharacterized protein</fullName>
    </submittedName>
</protein>